<evidence type="ECO:0000313" key="2">
    <source>
        <dbReference type="Proteomes" id="UP000663920"/>
    </source>
</evidence>
<dbReference type="Proteomes" id="UP000663920">
    <property type="component" value="Chromosome"/>
</dbReference>
<dbReference type="KEGG" id="pcea:J3359_03080"/>
<keyword evidence="2" id="KW-1185">Reference proteome</keyword>
<accession>A0A975CR12</accession>
<reference evidence="1 2" key="1">
    <citation type="submission" date="2021-03" db="EMBL/GenBank/DDBJ databases">
        <title>Complete genome of Polaribacter_sp.SM13.</title>
        <authorList>
            <person name="Jeong S.W."/>
            <person name="Bae J.W."/>
        </authorList>
    </citation>
    <scope>NUCLEOTIDE SEQUENCE [LARGE SCALE GENOMIC DNA]</scope>
    <source>
        <strain evidence="1 2">SM13</strain>
    </source>
</reference>
<organism evidence="1 2">
    <name type="scientific">Polaribacter cellanae</name>
    <dbReference type="NCBI Taxonomy" id="2818493"/>
    <lineage>
        <taxon>Bacteria</taxon>
        <taxon>Pseudomonadati</taxon>
        <taxon>Bacteroidota</taxon>
        <taxon>Flavobacteriia</taxon>
        <taxon>Flavobacteriales</taxon>
        <taxon>Flavobacteriaceae</taxon>
    </lineage>
</organism>
<dbReference type="AlphaFoldDB" id="A0A975CR12"/>
<evidence type="ECO:0000313" key="1">
    <source>
        <dbReference type="EMBL" id="QTE23274.1"/>
    </source>
</evidence>
<dbReference type="EMBL" id="CP071869">
    <property type="protein sequence ID" value="QTE23274.1"/>
    <property type="molecule type" value="Genomic_DNA"/>
</dbReference>
<name>A0A975CR12_9FLAO</name>
<sequence>MAKQKGFIKLKGSLGGLTFYESNGKNIVKTTGGVDKSRIENDPNYKRTRENMSEFGASATVGKALRQGLGAIIKNIKDPTITGRITGLMKQINTLGTGVRGQRSFEILKNKIILEGFQFNKKKPLSSVFYPEYAPPTLDANRSIATWIVPDFNTNNYLRAPEGATHFKIILVTTVLSNYQYEPKAKKFEPSNPTENQTNGINYSTAIPIGGNVGSNTTLTVDLEFTAPLPATVGVISAIGILFYQQINTELYELSSGNAMQISVVG</sequence>
<proteinExistence type="predicted"/>
<protein>
    <submittedName>
        <fullName evidence="1">Uncharacterized protein</fullName>
    </submittedName>
</protein>
<gene>
    <name evidence="1" type="ORF">J3359_03080</name>
</gene>
<dbReference type="RefSeq" id="WP_208079285.1">
    <property type="nucleotide sequence ID" value="NZ_CP071869.1"/>
</dbReference>